<keyword evidence="2" id="KW-1185">Reference proteome</keyword>
<evidence type="ECO:0000313" key="2">
    <source>
        <dbReference type="Proteomes" id="UP000515819"/>
    </source>
</evidence>
<name>A0A7G9FPN3_9FIRM</name>
<sequence length="114" mass="13171">MQEKRKNVRLPIKLKLEVSNLFKQDGVKIENLDAEIEVFDISKAGIGFMSLSKLPVNYYFNATIEFENREEVILSVVKILYVTPIGNAGYRYGCEFVGLPSMYDYIFEEYAQNL</sequence>
<dbReference type="EMBL" id="CP060632">
    <property type="protein sequence ID" value="QNM00515.1"/>
    <property type="molecule type" value="Genomic_DNA"/>
</dbReference>
<evidence type="ECO:0000313" key="1">
    <source>
        <dbReference type="EMBL" id="QNM00515.1"/>
    </source>
</evidence>
<accession>A0A7G9FPN3</accession>
<reference evidence="1 2" key="1">
    <citation type="submission" date="2020-08" db="EMBL/GenBank/DDBJ databases">
        <authorList>
            <person name="Liu C."/>
            <person name="Sun Q."/>
        </authorList>
    </citation>
    <scope>NUCLEOTIDE SEQUENCE [LARGE SCALE GENOMIC DNA]</scope>
    <source>
        <strain evidence="1 2">NSJ-4</strain>
    </source>
</reference>
<dbReference type="Proteomes" id="UP000515819">
    <property type="component" value="Chromosome"/>
</dbReference>
<dbReference type="AlphaFoldDB" id="A0A7G9FPN3"/>
<gene>
    <name evidence="1" type="ORF">H9Q76_04325</name>
</gene>
<proteinExistence type="predicted"/>
<dbReference type="KEGG" id="wcp:H9Q76_04325"/>
<organism evidence="1 2">
    <name type="scientific">Wujia chipingensis</name>
    <dbReference type="NCBI Taxonomy" id="2763670"/>
    <lineage>
        <taxon>Bacteria</taxon>
        <taxon>Bacillati</taxon>
        <taxon>Bacillota</taxon>
        <taxon>Clostridia</taxon>
        <taxon>Lachnospirales</taxon>
        <taxon>Lachnospiraceae</taxon>
        <taxon>Wujia</taxon>
    </lineage>
</organism>
<dbReference type="RefSeq" id="WP_021984191.1">
    <property type="nucleotide sequence ID" value="NZ_CP060632.1"/>
</dbReference>
<protein>
    <submittedName>
        <fullName evidence="1">PilZ domain-containing protein</fullName>
    </submittedName>
</protein>
<dbReference type="Gene3D" id="2.40.10.220">
    <property type="entry name" value="predicted glycosyltransferase like domains"/>
    <property type="match status" value="1"/>
</dbReference>